<feature type="region of interest" description="Disordered" evidence="1">
    <location>
        <begin position="19"/>
        <end position="46"/>
    </location>
</feature>
<dbReference type="Proteomes" id="UP001234178">
    <property type="component" value="Unassembled WGS sequence"/>
</dbReference>
<accession>A0ABQ9ZJ24</accession>
<sequence length="92" mass="10664">MAMKNMPLVRSAALNLPAFTPDRARHQDGDTRHITDEQKKKEEKTPWRGMASLYRVQTGKKNLVHSIRFPSSPPSCIFLHVYKQIVNGDRRY</sequence>
<comment type="caution">
    <text evidence="2">The sequence shown here is derived from an EMBL/GenBank/DDBJ whole genome shotgun (WGS) entry which is preliminary data.</text>
</comment>
<evidence type="ECO:0000313" key="3">
    <source>
        <dbReference type="Proteomes" id="UP001234178"/>
    </source>
</evidence>
<gene>
    <name evidence="2" type="ORF">OUZ56_025178</name>
</gene>
<dbReference type="EMBL" id="JAOYFB010000004">
    <property type="protein sequence ID" value="KAK4012927.1"/>
    <property type="molecule type" value="Genomic_DNA"/>
</dbReference>
<organism evidence="2 3">
    <name type="scientific">Daphnia magna</name>
    <dbReference type="NCBI Taxonomy" id="35525"/>
    <lineage>
        <taxon>Eukaryota</taxon>
        <taxon>Metazoa</taxon>
        <taxon>Ecdysozoa</taxon>
        <taxon>Arthropoda</taxon>
        <taxon>Crustacea</taxon>
        <taxon>Branchiopoda</taxon>
        <taxon>Diplostraca</taxon>
        <taxon>Cladocera</taxon>
        <taxon>Anomopoda</taxon>
        <taxon>Daphniidae</taxon>
        <taxon>Daphnia</taxon>
    </lineage>
</organism>
<keyword evidence="3" id="KW-1185">Reference proteome</keyword>
<proteinExistence type="predicted"/>
<reference evidence="2 3" key="1">
    <citation type="journal article" date="2023" name="Nucleic Acids Res.">
        <title>The hologenome of Daphnia magna reveals possible DNA methylation and microbiome-mediated evolution of the host genome.</title>
        <authorList>
            <person name="Chaturvedi A."/>
            <person name="Li X."/>
            <person name="Dhandapani V."/>
            <person name="Marshall H."/>
            <person name="Kissane S."/>
            <person name="Cuenca-Cambronero M."/>
            <person name="Asole G."/>
            <person name="Calvet F."/>
            <person name="Ruiz-Romero M."/>
            <person name="Marangio P."/>
            <person name="Guigo R."/>
            <person name="Rago D."/>
            <person name="Mirbahai L."/>
            <person name="Eastwood N."/>
            <person name="Colbourne J.K."/>
            <person name="Zhou J."/>
            <person name="Mallon E."/>
            <person name="Orsini L."/>
        </authorList>
    </citation>
    <scope>NUCLEOTIDE SEQUENCE [LARGE SCALE GENOMIC DNA]</scope>
    <source>
        <strain evidence="2">LRV0_1</strain>
    </source>
</reference>
<evidence type="ECO:0000313" key="2">
    <source>
        <dbReference type="EMBL" id="KAK4012927.1"/>
    </source>
</evidence>
<feature type="compositionally biased region" description="Basic and acidic residues" evidence="1">
    <location>
        <begin position="22"/>
        <end position="46"/>
    </location>
</feature>
<evidence type="ECO:0000256" key="1">
    <source>
        <dbReference type="SAM" id="MobiDB-lite"/>
    </source>
</evidence>
<name>A0ABQ9ZJ24_9CRUS</name>
<protein>
    <submittedName>
        <fullName evidence="2">Uncharacterized protein</fullName>
    </submittedName>
</protein>